<protein>
    <recommendedName>
        <fullName evidence="3">HAD family hydrolase</fullName>
    </recommendedName>
</protein>
<dbReference type="EMBL" id="JADPMR010000004">
    <property type="protein sequence ID" value="MBF9002265.1"/>
    <property type="molecule type" value="Genomic_DNA"/>
</dbReference>
<accession>A0ABS0GIK5</accession>
<reference evidence="1 2" key="1">
    <citation type="submission" date="2020-11" db="EMBL/GenBank/DDBJ databases">
        <title>Vibrio nitrifigilis sp. nov., a marine nitrogen-fixing bacterium isolated from the lagoon sediment of an islet inside an atoll.</title>
        <authorList>
            <person name="Wang L.-T."/>
            <person name="Shieh W.Y."/>
        </authorList>
    </citation>
    <scope>NUCLEOTIDE SEQUENCE [LARGE SCALE GENOMIC DNA]</scope>
    <source>
        <strain evidence="1 2">NFV-1</strain>
    </source>
</reference>
<dbReference type="RefSeq" id="WP_196124216.1">
    <property type="nucleotide sequence ID" value="NZ_JADPMR010000004.1"/>
</dbReference>
<dbReference type="InterPro" id="IPR036412">
    <property type="entry name" value="HAD-like_sf"/>
</dbReference>
<evidence type="ECO:0000313" key="1">
    <source>
        <dbReference type="EMBL" id="MBF9002265.1"/>
    </source>
</evidence>
<dbReference type="Gene3D" id="3.40.50.1000">
    <property type="entry name" value="HAD superfamily/HAD-like"/>
    <property type="match status" value="1"/>
</dbReference>
<dbReference type="Gene3D" id="1.10.150.750">
    <property type="match status" value="1"/>
</dbReference>
<gene>
    <name evidence="1" type="ORF">I1A42_17490</name>
</gene>
<sequence length="217" mass="25561">MKKKEVEVLILDCDGVLINHHQGFLTNLYNLRQDLPQNSVTRRAAITAFETAYAKYIERLPELGFSAIQCFCFAEVLEHFSRETNWREMLHYSRSIGKWPDYEDAYGALHYLKKFYRVVVRCDREMEDIEFIKKRFGIEKNDILLRDMEPDQIQRFLRSIGLTDEQGLVVTNPQNAQRLSFPYIREISRAFDGSKESLVSLIVEHQRKLRISGTEYA</sequence>
<name>A0ABS0GIK5_9VIBR</name>
<evidence type="ECO:0008006" key="3">
    <source>
        <dbReference type="Google" id="ProtNLM"/>
    </source>
</evidence>
<proteinExistence type="predicted"/>
<evidence type="ECO:0000313" key="2">
    <source>
        <dbReference type="Proteomes" id="UP000597206"/>
    </source>
</evidence>
<dbReference type="SUPFAM" id="SSF56784">
    <property type="entry name" value="HAD-like"/>
    <property type="match status" value="1"/>
</dbReference>
<keyword evidence="2" id="KW-1185">Reference proteome</keyword>
<dbReference type="Proteomes" id="UP000597206">
    <property type="component" value="Unassembled WGS sequence"/>
</dbReference>
<dbReference type="InterPro" id="IPR023214">
    <property type="entry name" value="HAD_sf"/>
</dbReference>
<organism evidence="1 2">
    <name type="scientific">Vibrio nitrifigilis</name>
    <dbReference type="NCBI Taxonomy" id="2789781"/>
    <lineage>
        <taxon>Bacteria</taxon>
        <taxon>Pseudomonadati</taxon>
        <taxon>Pseudomonadota</taxon>
        <taxon>Gammaproteobacteria</taxon>
        <taxon>Vibrionales</taxon>
        <taxon>Vibrionaceae</taxon>
        <taxon>Vibrio</taxon>
    </lineage>
</organism>
<comment type="caution">
    <text evidence="1">The sequence shown here is derived from an EMBL/GenBank/DDBJ whole genome shotgun (WGS) entry which is preliminary data.</text>
</comment>